<gene>
    <name evidence="4" type="ORF">ACFSQ0_04260</name>
</gene>
<dbReference type="InterPro" id="IPR041698">
    <property type="entry name" value="Methyltransf_25"/>
</dbReference>
<dbReference type="GO" id="GO:0032259">
    <property type="term" value="P:methylation"/>
    <property type="evidence" value="ECO:0007669"/>
    <property type="project" value="UniProtKB-KW"/>
</dbReference>
<dbReference type="PANTHER" id="PTHR43861:SF1">
    <property type="entry name" value="TRANS-ACONITATE 2-METHYLTRANSFERASE"/>
    <property type="match status" value="1"/>
</dbReference>
<dbReference type="CDD" id="cd02440">
    <property type="entry name" value="AdoMet_MTases"/>
    <property type="match status" value="1"/>
</dbReference>
<dbReference type="Gene3D" id="3.40.50.150">
    <property type="entry name" value="Vaccinia Virus protein VP39"/>
    <property type="match status" value="1"/>
</dbReference>
<dbReference type="EC" id="2.1.1.-" evidence="4"/>
<dbReference type="SUPFAM" id="SSF53335">
    <property type="entry name" value="S-adenosyl-L-methionine-dependent methyltransferases"/>
    <property type="match status" value="1"/>
</dbReference>
<dbReference type="RefSeq" id="WP_379044607.1">
    <property type="nucleotide sequence ID" value="NZ_JBHULZ010000023.1"/>
</dbReference>
<feature type="domain" description="Methyltransferase" evidence="3">
    <location>
        <begin position="49"/>
        <end position="138"/>
    </location>
</feature>
<name>A0ABW5SBK3_9FLAO</name>
<evidence type="ECO:0000313" key="5">
    <source>
        <dbReference type="Proteomes" id="UP001597357"/>
    </source>
</evidence>
<sequence length="247" mass="29284">MRIDDKKWYAHWFDTPHYHKLYKHRDEEEAAFFMNNLVKKLDLKCGKHILDVACGRGRHANFLNKIGFEVTGIDLSANNIAFAEQYANESLHFKRQDMRKALPTKFDAIFNLFTSFGYFEDDEDNLMVLKAFKKQLKPKACSVIDFVNKNHVQKNLVKEENKLVDGINFYIKRRIDNRYIYKDISFEAEGQCFNFTERVRAFELADFERFFNQLELNLVNVFGDYQLADFDLTESPRMILIVNRADE</sequence>
<evidence type="ECO:0000313" key="4">
    <source>
        <dbReference type="EMBL" id="MFD2697196.1"/>
    </source>
</evidence>
<evidence type="ECO:0000256" key="1">
    <source>
        <dbReference type="ARBA" id="ARBA00022603"/>
    </source>
</evidence>
<evidence type="ECO:0000259" key="3">
    <source>
        <dbReference type="Pfam" id="PF13649"/>
    </source>
</evidence>
<evidence type="ECO:0000256" key="2">
    <source>
        <dbReference type="ARBA" id="ARBA00022679"/>
    </source>
</evidence>
<dbReference type="GO" id="GO:0008168">
    <property type="term" value="F:methyltransferase activity"/>
    <property type="evidence" value="ECO:0007669"/>
    <property type="project" value="UniProtKB-KW"/>
</dbReference>
<protein>
    <submittedName>
        <fullName evidence="4">SAM-dependent methyltransferase</fullName>
        <ecNumber evidence="4">2.1.1.-</ecNumber>
    </submittedName>
</protein>
<organism evidence="4 5">
    <name type="scientific">Mesonia sediminis</name>
    <dbReference type="NCBI Taxonomy" id="1703946"/>
    <lineage>
        <taxon>Bacteria</taxon>
        <taxon>Pseudomonadati</taxon>
        <taxon>Bacteroidota</taxon>
        <taxon>Flavobacteriia</taxon>
        <taxon>Flavobacteriales</taxon>
        <taxon>Flavobacteriaceae</taxon>
        <taxon>Mesonia</taxon>
    </lineage>
</organism>
<keyword evidence="2 4" id="KW-0808">Transferase</keyword>
<accession>A0ABW5SBK3</accession>
<keyword evidence="1 4" id="KW-0489">Methyltransferase</keyword>
<dbReference type="InterPro" id="IPR029063">
    <property type="entry name" value="SAM-dependent_MTases_sf"/>
</dbReference>
<comment type="caution">
    <text evidence="4">The sequence shown here is derived from an EMBL/GenBank/DDBJ whole genome shotgun (WGS) entry which is preliminary data.</text>
</comment>
<reference evidence="5" key="1">
    <citation type="journal article" date="2019" name="Int. J. Syst. Evol. Microbiol.">
        <title>The Global Catalogue of Microorganisms (GCM) 10K type strain sequencing project: providing services to taxonomists for standard genome sequencing and annotation.</title>
        <authorList>
            <consortium name="The Broad Institute Genomics Platform"/>
            <consortium name="The Broad Institute Genome Sequencing Center for Infectious Disease"/>
            <person name="Wu L."/>
            <person name="Ma J."/>
        </authorList>
    </citation>
    <scope>NUCLEOTIDE SEQUENCE [LARGE SCALE GENOMIC DNA]</scope>
    <source>
        <strain evidence="5">KCTC 42255</strain>
    </source>
</reference>
<dbReference type="PANTHER" id="PTHR43861">
    <property type="entry name" value="TRANS-ACONITATE 2-METHYLTRANSFERASE-RELATED"/>
    <property type="match status" value="1"/>
</dbReference>
<proteinExistence type="predicted"/>
<dbReference type="Proteomes" id="UP001597357">
    <property type="component" value="Unassembled WGS sequence"/>
</dbReference>
<dbReference type="Gene3D" id="2.20.25.110">
    <property type="entry name" value="S-adenosyl-L-methionine-dependent methyltransferases"/>
    <property type="match status" value="1"/>
</dbReference>
<dbReference type="EMBL" id="JBHULZ010000023">
    <property type="protein sequence ID" value="MFD2697196.1"/>
    <property type="molecule type" value="Genomic_DNA"/>
</dbReference>
<keyword evidence="5" id="KW-1185">Reference proteome</keyword>
<dbReference type="Pfam" id="PF13649">
    <property type="entry name" value="Methyltransf_25"/>
    <property type="match status" value="1"/>
</dbReference>